<gene>
    <name evidence="2" type="ORF">CPB84DRAFT_1852405</name>
</gene>
<keyword evidence="3" id="KW-1185">Reference proteome</keyword>
<evidence type="ECO:0000313" key="3">
    <source>
        <dbReference type="Proteomes" id="UP000724874"/>
    </source>
</evidence>
<accession>A0A9P5NDF0</accession>
<dbReference type="OrthoDB" id="4847299at2759"/>
<dbReference type="AlphaFoldDB" id="A0A9P5NDF0"/>
<dbReference type="Proteomes" id="UP000724874">
    <property type="component" value="Unassembled WGS sequence"/>
</dbReference>
<dbReference type="EMBL" id="JADNYJ010000160">
    <property type="protein sequence ID" value="KAF8878271.1"/>
    <property type="molecule type" value="Genomic_DNA"/>
</dbReference>
<protein>
    <submittedName>
        <fullName evidence="2">Uncharacterized protein</fullName>
    </submittedName>
</protein>
<evidence type="ECO:0000256" key="1">
    <source>
        <dbReference type="SAM" id="SignalP"/>
    </source>
</evidence>
<name>A0A9P5NDF0_GYMJU</name>
<organism evidence="2 3">
    <name type="scientific">Gymnopilus junonius</name>
    <name type="common">Spectacular rustgill mushroom</name>
    <name type="synonym">Gymnopilus spectabilis subsp. junonius</name>
    <dbReference type="NCBI Taxonomy" id="109634"/>
    <lineage>
        <taxon>Eukaryota</taxon>
        <taxon>Fungi</taxon>
        <taxon>Dikarya</taxon>
        <taxon>Basidiomycota</taxon>
        <taxon>Agaricomycotina</taxon>
        <taxon>Agaricomycetes</taxon>
        <taxon>Agaricomycetidae</taxon>
        <taxon>Agaricales</taxon>
        <taxon>Agaricineae</taxon>
        <taxon>Hymenogastraceae</taxon>
        <taxon>Gymnopilus</taxon>
    </lineage>
</organism>
<comment type="caution">
    <text evidence="2">The sequence shown here is derived from an EMBL/GenBank/DDBJ whole genome shotgun (WGS) entry which is preliminary data.</text>
</comment>
<keyword evidence="1" id="KW-0732">Signal</keyword>
<sequence length="190" mass="20076">MRLFSSFLVGFYLIATLVSALAVINPVGNDVKQFSDGELLSPRGDVSPSVEILERSPLSLTTAAVNLTPEQQALIKEAQANGVKITAANVLNIWRTTLTIQGITAKIFFLEKGNANAGMQHIWQRHSAEFTAKGITEAEIPNLVQQATTSGPPLDLVVAITIGSNGFIGAEEEGCLSEGEEGALADIAAN</sequence>
<feature type="signal peptide" evidence="1">
    <location>
        <begin position="1"/>
        <end position="20"/>
    </location>
</feature>
<evidence type="ECO:0000313" key="2">
    <source>
        <dbReference type="EMBL" id="KAF8878271.1"/>
    </source>
</evidence>
<feature type="chain" id="PRO_5040279772" evidence="1">
    <location>
        <begin position="21"/>
        <end position="190"/>
    </location>
</feature>
<reference evidence="2" key="1">
    <citation type="submission" date="2020-11" db="EMBL/GenBank/DDBJ databases">
        <authorList>
            <consortium name="DOE Joint Genome Institute"/>
            <person name="Ahrendt S."/>
            <person name="Riley R."/>
            <person name="Andreopoulos W."/>
            <person name="LaButti K."/>
            <person name="Pangilinan J."/>
            <person name="Ruiz-duenas F.J."/>
            <person name="Barrasa J.M."/>
            <person name="Sanchez-Garcia M."/>
            <person name="Camarero S."/>
            <person name="Miyauchi S."/>
            <person name="Serrano A."/>
            <person name="Linde D."/>
            <person name="Babiker R."/>
            <person name="Drula E."/>
            <person name="Ayuso-Fernandez I."/>
            <person name="Pacheco R."/>
            <person name="Padilla G."/>
            <person name="Ferreira P."/>
            <person name="Barriuso J."/>
            <person name="Kellner H."/>
            <person name="Castanera R."/>
            <person name="Alfaro M."/>
            <person name="Ramirez L."/>
            <person name="Pisabarro A.G."/>
            <person name="Kuo A."/>
            <person name="Tritt A."/>
            <person name="Lipzen A."/>
            <person name="He G."/>
            <person name="Yan M."/>
            <person name="Ng V."/>
            <person name="Cullen D."/>
            <person name="Martin F."/>
            <person name="Rosso M.-N."/>
            <person name="Henrissat B."/>
            <person name="Hibbett D."/>
            <person name="Martinez A.T."/>
            <person name="Grigoriev I.V."/>
        </authorList>
    </citation>
    <scope>NUCLEOTIDE SEQUENCE</scope>
    <source>
        <strain evidence="2">AH 44721</strain>
    </source>
</reference>
<proteinExistence type="predicted"/>